<gene>
    <name evidence="2" type="ORF">S01H4_19552</name>
</gene>
<organism evidence="2">
    <name type="scientific">marine sediment metagenome</name>
    <dbReference type="NCBI Taxonomy" id="412755"/>
    <lineage>
        <taxon>unclassified sequences</taxon>
        <taxon>metagenomes</taxon>
        <taxon>ecological metagenomes</taxon>
    </lineage>
</organism>
<evidence type="ECO:0000313" key="2">
    <source>
        <dbReference type="EMBL" id="GAG57231.1"/>
    </source>
</evidence>
<comment type="caution">
    <text evidence="2">The sequence shown here is derived from an EMBL/GenBank/DDBJ whole genome shotgun (WGS) entry which is preliminary data.</text>
</comment>
<name>X1AAR5_9ZZZZ</name>
<dbReference type="AlphaFoldDB" id="X1AAR5"/>
<keyword evidence="1" id="KW-1133">Transmembrane helix</keyword>
<keyword evidence="1" id="KW-0472">Membrane</keyword>
<proteinExistence type="predicted"/>
<feature type="transmembrane region" description="Helical" evidence="1">
    <location>
        <begin position="107"/>
        <end position="130"/>
    </location>
</feature>
<keyword evidence="1" id="KW-0812">Transmembrane</keyword>
<protein>
    <submittedName>
        <fullName evidence="2">Uncharacterized protein</fullName>
    </submittedName>
</protein>
<reference evidence="2" key="1">
    <citation type="journal article" date="2014" name="Front. Microbiol.">
        <title>High frequency of phylogenetically diverse reductive dehalogenase-homologous genes in deep subseafloor sedimentary metagenomes.</title>
        <authorList>
            <person name="Kawai M."/>
            <person name="Futagami T."/>
            <person name="Toyoda A."/>
            <person name="Takaki Y."/>
            <person name="Nishi S."/>
            <person name="Hori S."/>
            <person name="Arai W."/>
            <person name="Tsubouchi T."/>
            <person name="Morono Y."/>
            <person name="Uchiyama I."/>
            <person name="Ito T."/>
            <person name="Fujiyama A."/>
            <person name="Inagaki F."/>
            <person name="Takami H."/>
        </authorList>
    </citation>
    <scope>NUCLEOTIDE SEQUENCE</scope>
    <source>
        <strain evidence="2">Expedition CK06-06</strain>
    </source>
</reference>
<sequence length="138" mass="15587">MTCENDRPCEYTCISYNGDGVYSNLYEVKDAKQAYLFVNDKFKFEGIHPGEYKYFEKLGIEEIKIVKHSEGLSYQEITSDFVPVRNLILQNNLAAQTNGEVIEESSVTIAIIVIIVLIILFAGAGGWYYYKKGEGFSG</sequence>
<evidence type="ECO:0000256" key="1">
    <source>
        <dbReference type="SAM" id="Phobius"/>
    </source>
</evidence>
<dbReference type="EMBL" id="BART01008725">
    <property type="protein sequence ID" value="GAG57231.1"/>
    <property type="molecule type" value="Genomic_DNA"/>
</dbReference>
<accession>X1AAR5</accession>